<accession>A0ABS6IBJ4</accession>
<dbReference type="PANTHER" id="PTHR40943">
    <property type="entry name" value="CYTOPLASMIC PROTEIN-RELATED"/>
    <property type="match status" value="1"/>
</dbReference>
<proteinExistence type="predicted"/>
<sequence length="122" mass="13681">MRHLTIYQNAHIAFDSIPSSGLLEPPAATPLSGKIETWTYELFAQANRGSSVGFWKAEVGRSHWTFEDYNEVIYVLAGRLVVTQEGGESVRLGPGDVAVFPVGWKGEWDVQEELKKFYVVYS</sequence>
<organism evidence="2 3">
    <name type="scientific">Paenarthrobacter aromaticivorans</name>
    <dbReference type="NCBI Taxonomy" id="2849150"/>
    <lineage>
        <taxon>Bacteria</taxon>
        <taxon>Bacillati</taxon>
        <taxon>Actinomycetota</taxon>
        <taxon>Actinomycetes</taxon>
        <taxon>Micrococcales</taxon>
        <taxon>Micrococcaceae</taxon>
        <taxon>Paenarthrobacter</taxon>
    </lineage>
</organism>
<dbReference type="InterPro" id="IPR008579">
    <property type="entry name" value="UGlyAH_Cupin_dom"/>
</dbReference>
<reference evidence="2 3" key="1">
    <citation type="submission" date="2021-06" db="EMBL/GenBank/DDBJ databases">
        <authorList>
            <person name="Jeong J.W."/>
        </authorList>
    </citation>
    <scope>NUCLEOTIDE SEQUENCE [LARGE SCALE GENOMIC DNA]</scope>
    <source>
        <strain evidence="2 3">MMS21-TAE1-1</strain>
    </source>
</reference>
<dbReference type="Pfam" id="PF05899">
    <property type="entry name" value="Cupin_3"/>
    <property type="match status" value="1"/>
</dbReference>
<evidence type="ECO:0000313" key="2">
    <source>
        <dbReference type="EMBL" id="MBU8867787.1"/>
    </source>
</evidence>
<dbReference type="CDD" id="cd02227">
    <property type="entry name" value="cupin_TM1112-like"/>
    <property type="match status" value="1"/>
</dbReference>
<dbReference type="Proteomes" id="UP000824166">
    <property type="component" value="Unassembled WGS sequence"/>
</dbReference>
<dbReference type="PANTHER" id="PTHR40943:SF1">
    <property type="entry name" value="CYTOPLASMIC PROTEIN"/>
    <property type="match status" value="1"/>
</dbReference>
<evidence type="ECO:0000313" key="3">
    <source>
        <dbReference type="Proteomes" id="UP000824166"/>
    </source>
</evidence>
<name>A0ABS6IBJ4_9MICC</name>
<keyword evidence="3" id="KW-1185">Reference proteome</keyword>
<comment type="caution">
    <text evidence="2">The sequence shown here is derived from an EMBL/GenBank/DDBJ whole genome shotgun (WGS) entry which is preliminary data.</text>
</comment>
<evidence type="ECO:0000259" key="1">
    <source>
        <dbReference type="Pfam" id="PF05899"/>
    </source>
</evidence>
<feature type="domain" description="(S)-ureidoglycine aminohydrolase cupin" evidence="1">
    <location>
        <begin position="48"/>
        <end position="118"/>
    </location>
</feature>
<gene>
    <name evidence="2" type="ORF">KSW38_15980</name>
</gene>
<dbReference type="EMBL" id="JAHOPC010000010">
    <property type="protein sequence ID" value="MBU8867787.1"/>
    <property type="molecule type" value="Genomic_DNA"/>
</dbReference>
<dbReference type="RefSeq" id="WP_216925908.1">
    <property type="nucleotide sequence ID" value="NZ_JAHOPC010000010.1"/>
</dbReference>
<protein>
    <submittedName>
        <fullName evidence="2">DUF861 domain-containing protein</fullName>
    </submittedName>
</protein>